<feature type="domain" description="Riboflavin kinase" evidence="16">
    <location>
        <begin position="188"/>
        <end position="314"/>
    </location>
</feature>
<evidence type="ECO:0000256" key="9">
    <source>
        <dbReference type="ARBA" id="ARBA00022777"/>
    </source>
</evidence>
<dbReference type="InterPro" id="IPR014729">
    <property type="entry name" value="Rossmann-like_a/b/a_fold"/>
</dbReference>
<dbReference type="AlphaFoldDB" id="A0A1N6GKH9"/>
<evidence type="ECO:0000313" key="17">
    <source>
        <dbReference type="EMBL" id="SIO07997.1"/>
    </source>
</evidence>
<evidence type="ECO:0000256" key="2">
    <source>
        <dbReference type="ARBA" id="ARBA00004726"/>
    </source>
</evidence>
<keyword evidence="10 15" id="KW-0274">FAD</keyword>
<dbReference type="PANTHER" id="PTHR22749">
    <property type="entry name" value="RIBOFLAVIN KINASE/FMN ADENYLYLTRANSFERASE"/>
    <property type="match status" value="1"/>
</dbReference>
<accession>A0A1N6GKH9</accession>
<name>A0A1N6GKH9_9GAMM</name>
<dbReference type="GO" id="GO:0003919">
    <property type="term" value="F:FMN adenylyltransferase activity"/>
    <property type="evidence" value="ECO:0007669"/>
    <property type="project" value="UniProtKB-UniRule"/>
</dbReference>
<dbReference type="Gene3D" id="2.40.30.30">
    <property type="entry name" value="Riboflavin kinase-like"/>
    <property type="match status" value="1"/>
</dbReference>
<dbReference type="InterPro" id="IPR002606">
    <property type="entry name" value="Riboflavin_kinase_bac"/>
</dbReference>
<dbReference type="OrthoDB" id="9803667at2"/>
<dbReference type="InterPro" id="IPR015865">
    <property type="entry name" value="Riboflavin_kinase_bac/euk"/>
</dbReference>
<dbReference type="InterPro" id="IPR023465">
    <property type="entry name" value="Riboflavin_kinase_dom_sf"/>
</dbReference>
<evidence type="ECO:0000256" key="4">
    <source>
        <dbReference type="ARBA" id="ARBA00022630"/>
    </source>
</evidence>
<dbReference type="GO" id="GO:0009398">
    <property type="term" value="P:FMN biosynthetic process"/>
    <property type="evidence" value="ECO:0007669"/>
    <property type="project" value="UniProtKB-UniRule"/>
</dbReference>
<dbReference type="NCBIfam" id="NF004162">
    <property type="entry name" value="PRK05627.1-5"/>
    <property type="match status" value="1"/>
</dbReference>
<dbReference type="PIRSF" id="PIRSF004491">
    <property type="entry name" value="FAD_Synth"/>
    <property type="match status" value="1"/>
</dbReference>
<dbReference type="RefSeq" id="WP_074201647.1">
    <property type="nucleotide sequence ID" value="NZ_FSRE01000003.1"/>
</dbReference>
<dbReference type="GO" id="GO:0008531">
    <property type="term" value="F:riboflavin kinase activity"/>
    <property type="evidence" value="ECO:0007669"/>
    <property type="project" value="UniProtKB-UniRule"/>
</dbReference>
<keyword evidence="8 15" id="KW-0547">Nucleotide-binding</keyword>
<evidence type="ECO:0000256" key="3">
    <source>
        <dbReference type="ARBA" id="ARBA00005201"/>
    </source>
</evidence>
<dbReference type="NCBIfam" id="NF004160">
    <property type="entry name" value="PRK05627.1-3"/>
    <property type="match status" value="1"/>
</dbReference>
<gene>
    <name evidence="17" type="ORF">SAMN05443662_1385</name>
</gene>
<dbReference type="InterPro" id="IPR023468">
    <property type="entry name" value="Riboflavin_kinase"/>
</dbReference>
<reference evidence="17 18" key="1">
    <citation type="submission" date="2016-11" db="EMBL/GenBank/DDBJ databases">
        <authorList>
            <person name="Jaros S."/>
            <person name="Januszkiewicz K."/>
            <person name="Wedrychowicz H."/>
        </authorList>
    </citation>
    <scope>NUCLEOTIDE SEQUENCE [LARGE SCALE GENOMIC DNA]</scope>
    <source>
        <strain evidence="17 18">DSM 17737</strain>
    </source>
</reference>
<dbReference type="UniPathway" id="UPA00277">
    <property type="reaction ID" value="UER00407"/>
</dbReference>
<evidence type="ECO:0000256" key="5">
    <source>
        <dbReference type="ARBA" id="ARBA00022643"/>
    </source>
</evidence>
<keyword evidence="12" id="KW-0511">Multifunctional enzyme</keyword>
<comment type="pathway">
    <text evidence="3 15">Cofactor biosynthesis; FMN biosynthesis; FMN from riboflavin (ATP route): step 1/1.</text>
</comment>
<dbReference type="STRING" id="364032.SAMN05443662_1385"/>
<dbReference type="GO" id="GO:0005524">
    <property type="term" value="F:ATP binding"/>
    <property type="evidence" value="ECO:0007669"/>
    <property type="project" value="UniProtKB-UniRule"/>
</dbReference>
<evidence type="ECO:0000256" key="6">
    <source>
        <dbReference type="ARBA" id="ARBA00022679"/>
    </source>
</evidence>
<dbReference type="NCBIfam" id="NF004159">
    <property type="entry name" value="PRK05627.1-2"/>
    <property type="match status" value="1"/>
</dbReference>
<dbReference type="CDD" id="cd02064">
    <property type="entry name" value="FAD_synthetase_N"/>
    <property type="match status" value="1"/>
</dbReference>
<dbReference type="EC" id="2.7.7.2" evidence="15"/>
<dbReference type="SUPFAM" id="SSF82114">
    <property type="entry name" value="Riboflavin kinase-like"/>
    <property type="match status" value="1"/>
</dbReference>
<dbReference type="UniPathway" id="UPA00276">
    <property type="reaction ID" value="UER00406"/>
</dbReference>
<evidence type="ECO:0000256" key="10">
    <source>
        <dbReference type="ARBA" id="ARBA00022827"/>
    </source>
</evidence>
<dbReference type="SUPFAM" id="SSF52374">
    <property type="entry name" value="Nucleotidylyl transferase"/>
    <property type="match status" value="1"/>
</dbReference>
<dbReference type="PANTHER" id="PTHR22749:SF6">
    <property type="entry name" value="RIBOFLAVIN KINASE"/>
    <property type="match status" value="1"/>
</dbReference>
<dbReference type="NCBIfam" id="NF004163">
    <property type="entry name" value="PRK05627.1-6"/>
    <property type="match status" value="1"/>
</dbReference>
<protein>
    <recommendedName>
        <fullName evidence="15">Riboflavin biosynthesis protein</fullName>
    </recommendedName>
    <domain>
        <recommendedName>
            <fullName evidence="15">Riboflavin kinase</fullName>
            <ecNumber evidence="15">2.7.1.26</ecNumber>
        </recommendedName>
        <alternativeName>
            <fullName evidence="15">Flavokinase</fullName>
        </alternativeName>
    </domain>
    <domain>
        <recommendedName>
            <fullName evidence="15">FMN adenylyltransferase</fullName>
            <ecNumber evidence="15">2.7.7.2</ecNumber>
        </recommendedName>
        <alternativeName>
            <fullName evidence="15">FAD pyrophosphorylase</fullName>
        </alternativeName>
        <alternativeName>
            <fullName evidence="15">FAD synthase</fullName>
        </alternativeName>
    </domain>
</protein>
<comment type="similarity">
    <text evidence="15">Belongs to the ribF family.</text>
</comment>
<dbReference type="GO" id="GO:0009231">
    <property type="term" value="P:riboflavin biosynthetic process"/>
    <property type="evidence" value="ECO:0007669"/>
    <property type="project" value="InterPro"/>
</dbReference>
<evidence type="ECO:0000256" key="11">
    <source>
        <dbReference type="ARBA" id="ARBA00022840"/>
    </source>
</evidence>
<comment type="catalytic activity">
    <reaction evidence="14 15">
        <text>FMN + ATP + H(+) = FAD + diphosphate</text>
        <dbReference type="Rhea" id="RHEA:17237"/>
        <dbReference type="ChEBI" id="CHEBI:15378"/>
        <dbReference type="ChEBI" id="CHEBI:30616"/>
        <dbReference type="ChEBI" id="CHEBI:33019"/>
        <dbReference type="ChEBI" id="CHEBI:57692"/>
        <dbReference type="ChEBI" id="CHEBI:58210"/>
        <dbReference type="EC" id="2.7.7.2"/>
    </reaction>
</comment>
<comment type="pathway">
    <text evidence="2 15">Cofactor biosynthesis; FAD biosynthesis; FAD from FMN: step 1/1.</text>
</comment>
<evidence type="ECO:0000256" key="12">
    <source>
        <dbReference type="ARBA" id="ARBA00023268"/>
    </source>
</evidence>
<keyword evidence="6 15" id="KW-0808">Transferase</keyword>
<keyword evidence="11 15" id="KW-0067">ATP-binding</keyword>
<dbReference type="EMBL" id="FSRE01000003">
    <property type="protein sequence ID" value="SIO07997.1"/>
    <property type="molecule type" value="Genomic_DNA"/>
</dbReference>
<comment type="function">
    <text evidence="1">Catalyzes the phosphorylation of riboflavin to FMN followed by the adenylation of FMN to FAD.</text>
</comment>
<keyword evidence="9 15" id="KW-0418">Kinase</keyword>
<comment type="catalytic activity">
    <reaction evidence="13 15">
        <text>riboflavin + ATP = FMN + ADP + H(+)</text>
        <dbReference type="Rhea" id="RHEA:14357"/>
        <dbReference type="ChEBI" id="CHEBI:15378"/>
        <dbReference type="ChEBI" id="CHEBI:30616"/>
        <dbReference type="ChEBI" id="CHEBI:57986"/>
        <dbReference type="ChEBI" id="CHEBI:58210"/>
        <dbReference type="ChEBI" id="CHEBI:456216"/>
        <dbReference type="EC" id="2.7.1.26"/>
    </reaction>
</comment>
<evidence type="ECO:0000313" key="18">
    <source>
        <dbReference type="Proteomes" id="UP000198461"/>
    </source>
</evidence>
<evidence type="ECO:0000256" key="7">
    <source>
        <dbReference type="ARBA" id="ARBA00022695"/>
    </source>
</evidence>
<evidence type="ECO:0000256" key="1">
    <source>
        <dbReference type="ARBA" id="ARBA00002121"/>
    </source>
</evidence>
<keyword evidence="5 15" id="KW-0288">FMN</keyword>
<dbReference type="FunFam" id="3.40.50.620:FF:000021">
    <property type="entry name" value="Riboflavin biosynthesis protein"/>
    <property type="match status" value="1"/>
</dbReference>
<evidence type="ECO:0000256" key="14">
    <source>
        <dbReference type="ARBA" id="ARBA00049494"/>
    </source>
</evidence>
<proteinExistence type="inferred from homology"/>
<dbReference type="Pfam" id="PF06574">
    <property type="entry name" value="FAD_syn"/>
    <property type="match status" value="1"/>
</dbReference>
<keyword evidence="4 15" id="KW-0285">Flavoprotein</keyword>
<dbReference type="Proteomes" id="UP000198461">
    <property type="component" value="Unassembled WGS sequence"/>
</dbReference>
<evidence type="ECO:0000259" key="16">
    <source>
        <dbReference type="SMART" id="SM00904"/>
    </source>
</evidence>
<dbReference type="EC" id="2.7.1.26" evidence="15"/>
<dbReference type="Pfam" id="PF01687">
    <property type="entry name" value="Flavokinase"/>
    <property type="match status" value="1"/>
</dbReference>
<keyword evidence="7 15" id="KW-0548">Nucleotidyltransferase</keyword>
<organism evidence="17 18">
    <name type="scientific">Sulfurivirga caldicuralii</name>
    <dbReference type="NCBI Taxonomy" id="364032"/>
    <lineage>
        <taxon>Bacteria</taxon>
        <taxon>Pseudomonadati</taxon>
        <taxon>Pseudomonadota</taxon>
        <taxon>Gammaproteobacteria</taxon>
        <taxon>Thiotrichales</taxon>
        <taxon>Piscirickettsiaceae</taxon>
        <taxon>Sulfurivirga</taxon>
    </lineage>
</organism>
<dbReference type="NCBIfam" id="TIGR00083">
    <property type="entry name" value="ribF"/>
    <property type="match status" value="1"/>
</dbReference>
<dbReference type="InterPro" id="IPR015864">
    <property type="entry name" value="FAD_synthase"/>
</dbReference>
<dbReference type="SMART" id="SM00904">
    <property type="entry name" value="Flavokinase"/>
    <property type="match status" value="1"/>
</dbReference>
<dbReference type="Gene3D" id="3.40.50.620">
    <property type="entry name" value="HUPs"/>
    <property type="match status" value="1"/>
</dbReference>
<keyword evidence="18" id="KW-1185">Reference proteome</keyword>
<evidence type="ECO:0000256" key="13">
    <source>
        <dbReference type="ARBA" id="ARBA00047880"/>
    </source>
</evidence>
<evidence type="ECO:0000256" key="15">
    <source>
        <dbReference type="PIRNR" id="PIRNR004491"/>
    </source>
</evidence>
<evidence type="ECO:0000256" key="8">
    <source>
        <dbReference type="ARBA" id="ARBA00022741"/>
    </source>
</evidence>
<dbReference type="GO" id="GO:0006747">
    <property type="term" value="P:FAD biosynthetic process"/>
    <property type="evidence" value="ECO:0007669"/>
    <property type="project" value="UniProtKB-UniRule"/>
</dbReference>
<sequence length="323" mass="35880">MHLIRGLHNLQHSACAPLAQGAAVTIGNFDGVHRGHQHVLAALKQAARQRNLPTVVMLFEPHPIEFFAPDKAPVRLMNLREKVEALAEQGVDYALMVRFDAAFAGLSAEQFVQTILVDQLHIRFVSVGDDFRFGAGRRGDFQLLQALGAQAGFEVAHQPTFTLNGERVSSTRIRAALQKPDLREAERLQGRPFGFTGRVIHGHKRGRQLGFPTLNINPRRQRMPVEGVFAVRVDIAETGERDLPGVANIGVRPTVDGLRPSIEVHVFDWAKMVYGAHVRVKLAQFIRPEQKFSDLDALRAQIAQDAEAARILLNLNPTKEHHG</sequence>